<sequence>MFVGREAEMKFLQDKYAEDGGQLIVLYGRRRVGKTETLREFCKDKPHVFFSCTQTTERVQLRNFSGRMLKENIPARNYISEFSDWEKAFRAVQDLPYGDRKKLLVIDEFPYMCRGNKSIPSILQNLWDAELRSSNVMIILCGSAMSFMEKELLSEKNPLYGRATGIYRMREMGFYDAAKFFPDYSDRDKVLAYAVLGGIPHYLRQWNPKRSVDENIKQNILTKGCILYSEVEFLLHQELRETPIYNSIIEAVALGNTKLNDISQKSLVEDTSKTSVYLKNLMELGIVEREFSVDAKIKEYGNSGRGIYRLTDNFFRFWYAFGFANFSQLEDGDVDGVYEYVVKPALHEFAAFAFEDVCREFVREMQKKNELPFRYAKMGRWFGKTTVRDEKAQGGLRTAETEIDLLGIDREAKEYLVGECKFKGAPFSYSEYLNTLAKLAPEKEKARFHYALFSENGFDAKIAAHAAENETQLYTLDQIVRYK</sequence>
<dbReference type="PANTHER" id="PTHR34704:SF1">
    <property type="entry name" value="ATPASE"/>
    <property type="match status" value="1"/>
</dbReference>
<evidence type="ECO:0000259" key="2">
    <source>
        <dbReference type="Pfam" id="PF03008"/>
    </source>
</evidence>
<accession>A0ABV1FKV8</accession>
<dbReference type="Pfam" id="PF03008">
    <property type="entry name" value="DUF234"/>
    <property type="match status" value="1"/>
</dbReference>
<evidence type="ECO:0000313" key="3">
    <source>
        <dbReference type="EMBL" id="MEQ2473683.1"/>
    </source>
</evidence>
<keyword evidence="3" id="KW-0067">ATP-binding</keyword>
<gene>
    <name evidence="3" type="ORF">WMO29_14470</name>
</gene>
<keyword evidence="3" id="KW-0547">Nucleotide-binding</keyword>
<organism evidence="3 4">
    <name type="scientific">Laedolimicola intestinihominis</name>
    <dbReference type="NCBI Taxonomy" id="3133166"/>
    <lineage>
        <taxon>Bacteria</taxon>
        <taxon>Bacillati</taxon>
        <taxon>Bacillota</taxon>
        <taxon>Clostridia</taxon>
        <taxon>Lachnospirales</taxon>
        <taxon>Lachnospiraceae</taxon>
        <taxon>Laedolimicola</taxon>
    </lineage>
</organism>
<dbReference type="Pfam" id="PF01637">
    <property type="entry name" value="ATPase_2"/>
    <property type="match status" value="1"/>
</dbReference>
<dbReference type="InterPro" id="IPR027417">
    <property type="entry name" value="P-loop_NTPase"/>
</dbReference>
<proteinExistence type="predicted"/>
<feature type="domain" description="ATPase" evidence="1">
    <location>
        <begin position="2"/>
        <end position="204"/>
    </location>
</feature>
<reference evidence="3 4" key="1">
    <citation type="submission" date="2024-03" db="EMBL/GenBank/DDBJ databases">
        <title>Human intestinal bacterial collection.</title>
        <authorList>
            <person name="Pauvert C."/>
            <person name="Hitch T.C.A."/>
            <person name="Clavel T."/>
        </authorList>
    </citation>
    <scope>NUCLEOTIDE SEQUENCE [LARGE SCALE GENOMIC DNA]</scope>
    <source>
        <strain evidence="3 4">CLA-AA-H132</strain>
    </source>
</reference>
<dbReference type="RefSeq" id="WP_349165265.1">
    <property type="nucleotide sequence ID" value="NZ_JBBMFE010000017.1"/>
</dbReference>
<keyword evidence="4" id="KW-1185">Reference proteome</keyword>
<dbReference type="EMBL" id="JBBMFE010000017">
    <property type="protein sequence ID" value="MEQ2473683.1"/>
    <property type="molecule type" value="Genomic_DNA"/>
</dbReference>
<feature type="domain" description="DUF234" evidence="2">
    <location>
        <begin position="318"/>
        <end position="424"/>
    </location>
</feature>
<comment type="caution">
    <text evidence="3">The sequence shown here is derived from an EMBL/GenBank/DDBJ whole genome shotgun (WGS) entry which is preliminary data.</text>
</comment>
<dbReference type="PANTHER" id="PTHR34704">
    <property type="entry name" value="ATPASE"/>
    <property type="match status" value="1"/>
</dbReference>
<dbReference type="Gene3D" id="3.40.50.300">
    <property type="entry name" value="P-loop containing nucleotide triphosphate hydrolases"/>
    <property type="match status" value="1"/>
</dbReference>
<dbReference type="Proteomes" id="UP001438008">
    <property type="component" value="Unassembled WGS sequence"/>
</dbReference>
<dbReference type="SUPFAM" id="SSF52540">
    <property type="entry name" value="P-loop containing nucleoside triphosphate hydrolases"/>
    <property type="match status" value="1"/>
</dbReference>
<dbReference type="InterPro" id="IPR011579">
    <property type="entry name" value="ATPase_dom"/>
</dbReference>
<protein>
    <submittedName>
        <fullName evidence="3">ATP-binding protein</fullName>
    </submittedName>
</protein>
<evidence type="ECO:0000259" key="1">
    <source>
        <dbReference type="Pfam" id="PF01637"/>
    </source>
</evidence>
<dbReference type="GO" id="GO:0005524">
    <property type="term" value="F:ATP binding"/>
    <property type="evidence" value="ECO:0007669"/>
    <property type="project" value="UniProtKB-KW"/>
</dbReference>
<evidence type="ECO:0000313" key="4">
    <source>
        <dbReference type="Proteomes" id="UP001438008"/>
    </source>
</evidence>
<dbReference type="InterPro" id="IPR004256">
    <property type="entry name" value="DUF234"/>
</dbReference>
<name>A0ABV1FKV8_9FIRM</name>